<sequence length="194" mass="21062">MRAATKNWGESETETKPRAAEFSPSEAWRCSLPPPLVCPSVCLGPLRSSAPPRNYYLPLSHQPCCIGASDRFASSMLRRGAATRKTFTAMALRPTPPHATRSLSERRVKVQSGAGCGAGVTGMHGRLWVAGLLDRKLGSGLYEYNMRDVRTEVIAELSSARPHALGWVMATTKCQPSSSGRRGRGWGPMHLEPS</sequence>
<organism evidence="2 3">
    <name type="scientific">Cutaneotrichosporon oleaginosum</name>
    <dbReference type="NCBI Taxonomy" id="879819"/>
    <lineage>
        <taxon>Eukaryota</taxon>
        <taxon>Fungi</taxon>
        <taxon>Dikarya</taxon>
        <taxon>Basidiomycota</taxon>
        <taxon>Agaricomycotina</taxon>
        <taxon>Tremellomycetes</taxon>
        <taxon>Trichosporonales</taxon>
        <taxon>Trichosporonaceae</taxon>
        <taxon>Cutaneotrichosporon</taxon>
    </lineage>
</organism>
<evidence type="ECO:0000256" key="1">
    <source>
        <dbReference type="SAM" id="MobiDB-lite"/>
    </source>
</evidence>
<feature type="region of interest" description="Disordered" evidence="1">
    <location>
        <begin position="1"/>
        <end position="24"/>
    </location>
</feature>
<name>A0A0J1B9Z9_9TREE</name>
<keyword evidence="3" id="KW-1185">Reference proteome</keyword>
<gene>
    <name evidence="2" type="ORF">CC85DRAFT_201984</name>
</gene>
<dbReference type="EMBL" id="KQ087185">
    <property type="protein sequence ID" value="KLT44694.1"/>
    <property type="molecule type" value="Genomic_DNA"/>
</dbReference>
<evidence type="ECO:0000313" key="2">
    <source>
        <dbReference type="EMBL" id="KLT44694.1"/>
    </source>
</evidence>
<evidence type="ECO:0000313" key="3">
    <source>
        <dbReference type="Proteomes" id="UP000053611"/>
    </source>
</evidence>
<dbReference type="RefSeq" id="XP_018281185.1">
    <property type="nucleotide sequence ID" value="XM_018419903.1"/>
</dbReference>
<dbReference type="AlphaFoldDB" id="A0A0J1B9Z9"/>
<dbReference type="GeneID" id="28980506"/>
<accession>A0A0J1B9Z9</accession>
<feature type="region of interest" description="Disordered" evidence="1">
    <location>
        <begin position="174"/>
        <end position="194"/>
    </location>
</feature>
<dbReference type="Proteomes" id="UP000053611">
    <property type="component" value="Unassembled WGS sequence"/>
</dbReference>
<proteinExistence type="predicted"/>
<reference evidence="2 3" key="1">
    <citation type="submission" date="2015-03" db="EMBL/GenBank/DDBJ databases">
        <title>Genomics and transcriptomics of the oil-accumulating basidiomycete yeast T. oleaginosus allow insights into substrate utilization and the diverse evolutionary trajectories of mating systems in fungi.</title>
        <authorList>
            <consortium name="DOE Joint Genome Institute"/>
            <person name="Kourist R."/>
            <person name="Kracht O."/>
            <person name="Bracharz F."/>
            <person name="Lipzen A."/>
            <person name="Nolan M."/>
            <person name="Ohm R."/>
            <person name="Grigoriev I."/>
            <person name="Sun S."/>
            <person name="Heitman J."/>
            <person name="Bruck T."/>
            <person name="Nowrousian M."/>
        </authorList>
    </citation>
    <scope>NUCLEOTIDE SEQUENCE [LARGE SCALE GENOMIC DNA]</scope>
    <source>
        <strain evidence="2 3">IBC0246</strain>
    </source>
</reference>
<protein>
    <submittedName>
        <fullName evidence="2">Uncharacterized protein</fullName>
    </submittedName>
</protein>